<dbReference type="InterPro" id="IPR011473">
    <property type="entry name" value="DUF1579"/>
</dbReference>
<name>A0A1G7JLK3_9BACT</name>
<accession>A0A1G7JLK3</accession>
<keyword evidence="2" id="KW-1185">Reference proteome</keyword>
<sequence>MSKSKFETSLESGVHHQLQALTGSWQGTTKTWFEPNVLADESEMKGTIKPILGGAFLQHEYQGSLNGKPFEGLAIYGFDIPNNSFQAAWIDSFHMGTGLMVSSGAPTETGFSVLGQYSVPEYPAPWNWRTTAELTDADTLVITAYNISPEGQEDKATETVYKRVN</sequence>
<proteinExistence type="predicted"/>
<evidence type="ECO:0000313" key="1">
    <source>
        <dbReference type="EMBL" id="SDF25817.1"/>
    </source>
</evidence>
<protein>
    <recommendedName>
        <fullName evidence="3">DUF1579 domain-containing protein</fullName>
    </recommendedName>
</protein>
<dbReference type="Pfam" id="PF07617">
    <property type="entry name" value="DUF1579"/>
    <property type="match status" value="1"/>
</dbReference>
<evidence type="ECO:0008006" key="3">
    <source>
        <dbReference type="Google" id="ProtNLM"/>
    </source>
</evidence>
<reference evidence="2" key="1">
    <citation type="submission" date="2016-10" db="EMBL/GenBank/DDBJ databases">
        <authorList>
            <person name="Varghese N."/>
            <person name="Submissions S."/>
        </authorList>
    </citation>
    <scope>NUCLEOTIDE SEQUENCE [LARGE SCALE GENOMIC DNA]</scope>
    <source>
        <strain evidence="2">DSM 25329</strain>
    </source>
</reference>
<dbReference type="AlphaFoldDB" id="A0A1G7JLK3"/>
<dbReference type="Proteomes" id="UP000198748">
    <property type="component" value="Unassembled WGS sequence"/>
</dbReference>
<dbReference type="EMBL" id="FNAN01000009">
    <property type="protein sequence ID" value="SDF25817.1"/>
    <property type="molecule type" value="Genomic_DNA"/>
</dbReference>
<gene>
    <name evidence="1" type="ORF">SAMN04487996_109329</name>
</gene>
<dbReference type="RefSeq" id="WP_090152343.1">
    <property type="nucleotide sequence ID" value="NZ_FNAN01000009.1"/>
</dbReference>
<organism evidence="1 2">
    <name type="scientific">Dyadobacter soli</name>
    <dbReference type="NCBI Taxonomy" id="659014"/>
    <lineage>
        <taxon>Bacteria</taxon>
        <taxon>Pseudomonadati</taxon>
        <taxon>Bacteroidota</taxon>
        <taxon>Cytophagia</taxon>
        <taxon>Cytophagales</taxon>
        <taxon>Spirosomataceae</taxon>
        <taxon>Dyadobacter</taxon>
    </lineage>
</organism>
<evidence type="ECO:0000313" key="2">
    <source>
        <dbReference type="Proteomes" id="UP000198748"/>
    </source>
</evidence>
<dbReference type="STRING" id="659014.SAMN04487996_109329"/>
<dbReference type="OrthoDB" id="277821at2"/>